<evidence type="ECO:0000256" key="11">
    <source>
        <dbReference type="ARBA" id="ARBA00022840"/>
    </source>
</evidence>
<comment type="pathway">
    <text evidence="2 13">Carbohydrate degradation; glycolysis; pyruvate from D-glyceraldehyde 3-phosphate: step 2/5.</text>
</comment>
<reference evidence="17 18" key="1">
    <citation type="submission" date="2016-11" db="EMBL/GenBank/DDBJ databases">
        <title>Complete genome sequence of the aerobically denitrifying bacterium Chelatococcus daeguensis TAD1.</title>
        <authorList>
            <person name="Yang Y."/>
            <person name="Huang S."/>
            <person name="Lin E."/>
        </authorList>
    </citation>
    <scope>NUCLEOTIDE SEQUENCE [LARGE SCALE GENOMIC DNA]</scope>
    <source>
        <strain evidence="17 18">TAD1</strain>
    </source>
</reference>
<dbReference type="InterPro" id="IPR015911">
    <property type="entry name" value="Phosphoglycerate_kinase_CS"/>
</dbReference>
<evidence type="ECO:0000256" key="13">
    <source>
        <dbReference type="HAMAP-Rule" id="MF_00145"/>
    </source>
</evidence>
<dbReference type="InterPro" id="IPR015824">
    <property type="entry name" value="Phosphoglycerate_kinase_N"/>
</dbReference>
<feature type="binding site" evidence="13 15">
    <location>
        <begin position="363"/>
        <end position="366"/>
    </location>
    <ligand>
        <name>ATP</name>
        <dbReference type="ChEBI" id="CHEBI:30616"/>
    </ligand>
</feature>
<feature type="binding site" evidence="13 14">
    <location>
        <begin position="31"/>
        <end position="33"/>
    </location>
    <ligand>
        <name>substrate</name>
    </ligand>
</feature>
<evidence type="ECO:0000256" key="5">
    <source>
        <dbReference type="ARBA" id="ARBA00013061"/>
    </source>
</evidence>
<evidence type="ECO:0000256" key="16">
    <source>
        <dbReference type="RuleBase" id="RU000532"/>
    </source>
</evidence>
<evidence type="ECO:0000256" key="1">
    <source>
        <dbReference type="ARBA" id="ARBA00000642"/>
    </source>
</evidence>
<dbReference type="PRINTS" id="PR00477">
    <property type="entry name" value="PHGLYCKINASE"/>
</dbReference>
<dbReference type="Proteomes" id="UP000182703">
    <property type="component" value="Chromosome"/>
</dbReference>
<evidence type="ECO:0000313" key="18">
    <source>
        <dbReference type="Proteomes" id="UP000182703"/>
    </source>
</evidence>
<dbReference type="PANTHER" id="PTHR11406:SF23">
    <property type="entry name" value="PHOSPHOGLYCERATE KINASE 1, CHLOROPLASTIC-RELATED"/>
    <property type="match status" value="1"/>
</dbReference>
<feature type="binding site" evidence="13 15">
    <location>
        <position position="333"/>
    </location>
    <ligand>
        <name>ATP</name>
        <dbReference type="ChEBI" id="CHEBI:30616"/>
    </ligand>
</feature>
<evidence type="ECO:0000256" key="6">
    <source>
        <dbReference type="ARBA" id="ARBA00016471"/>
    </source>
</evidence>
<comment type="similarity">
    <text evidence="3 13 16">Belongs to the phosphoglycerate kinase family.</text>
</comment>
<dbReference type="PIRSF" id="PIRSF000724">
    <property type="entry name" value="Pgk"/>
    <property type="match status" value="1"/>
</dbReference>
<evidence type="ECO:0000256" key="15">
    <source>
        <dbReference type="PIRSR" id="PIRSR000724-2"/>
    </source>
</evidence>
<dbReference type="InterPro" id="IPR001576">
    <property type="entry name" value="Phosphoglycerate_kinase"/>
</dbReference>
<proteinExistence type="inferred from homology"/>
<dbReference type="GO" id="GO:0006094">
    <property type="term" value="P:gluconeogenesis"/>
    <property type="evidence" value="ECO:0007669"/>
    <property type="project" value="TreeGrafter"/>
</dbReference>
<protein>
    <recommendedName>
        <fullName evidence="6 13">Phosphoglycerate kinase</fullName>
        <ecNumber evidence="5 13">2.7.2.3</ecNumber>
    </recommendedName>
</protein>
<dbReference type="GO" id="GO:0006096">
    <property type="term" value="P:glycolytic process"/>
    <property type="evidence" value="ECO:0007669"/>
    <property type="project" value="UniProtKB-UniRule"/>
</dbReference>
<feature type="binding site" evidence="14">
    <location>
        <position position="46"/>
    </location>
    <ligand>
        <name>(2R)-3-phosphoglycerate</name>
        <dbReference type="ChEBI" id="CHEBI:58272"/>
    </ligand>
</feature>
<evidence type="ECO:0000313" key="17">
    <source>
        <dbReference type="EMBL" id="APF38272.1"/>
    </source>
</evidence>
<dbReference type="HAMAP" id="MF_00145">
    <property type="entry name" value="Phosphoglyc_kinase"/>
    <property type="match status" value="1"/>
</dbReference>
<dbReference type="Gene3D" id="3.40.50.1260">
    <property type="entry name" value="Phosphoglycerate kinase, N-terminal domain"/>
    <property type="match status" value="2"/>
</dbReference>
<dbReference type="PANTHER" id="PTHR11406">
    <property type="entry name" value="PHOSPHOGLYCERATE KINASE"/>
    <property type="match status" value="1"/>
</dbReference>
<dbReference type="CDD" id="cd00318">
    <property type="entry name" value="Phosphoglycerate_kinase"/>
    <property type="match status" value="1"/>
</dbReference>
<feature type="binding site" evidence="13">
    <location>
        <position position="128"/>
    </location>
    <ligand>
        <name>substrate</name>
    </ligand>
</feature>
<keyword evidence="8 13" id="KW-0808">Transferase</keyword>
<dbReference type="RefSeq" id="WP_071924109.1">
    <property type="nucleotide sequence ID" value="NZ_CP018095.1"/>
</dbReference>
<feature type="binding site" evidence="14">
    <location>
        <position position="161"/>
    </location>
    <ligand>
        <name>(2R)-3-phosphoglycerate</name>
        <dbReference type="ChEBI" id="CHEBI:58272"/>
    </ligand>
</feature>
<keyword evidence="7 13" id="KW-0963">Cytoplasm</keyword>
<keyword evidence="11 13" id="KW-0067">ATP-binding</keyword>
<dbReference type="GO" id="GO:0004618">
    <property type="term" value="F:phosphoglycerate kinase activity"/>
    <property type="evidence" value="ECO:0007669"/>
    <property type="project" value="UniProtKB-UniRule"/>
</dbReference>
<evidence type="ECO:0000256" key="7">
    <source>
        <dbReference type="ARBA" id="ARBA00022490"/>
    </source>
</evidence>
<feature type="binding site" evidence="14">
    <location>
        <position position="128"/>
    </location>
    <ligand>
        <name>(2R)-3-phosphoglycerate</name>
        <dbReference type="ChEBI" id="CHEBI:58272"/>
    </ligand>
</feature>
<keyword evidence="12 13" id="KW-0324">Glycolysis</keyword>
<dbReference type="KEGG" id="cdq:BOQ54_13845"/>
<dbReference type="PROSITE" id="PS00111">
    <property type="entry name" value="PGLYCERATE_KINASE"/>
    <property type="match status" value="1"/>
</dbReference>
<accession>A0AAC9NZA7</accession>
<comment type="subunit">
    <text evidence="4 13">Monomer.</text>
</comment>
<organism evidence="17 18">
    <name type="scientific">Chelatococcus daeguensis</name>
    <dbReference type="NCBI Taxonomy" id="444444"/>
    <lineage>
        <taxon>Bacteria</taxon>
        <taxon>Pseudomonadati</taxon>
        <taxon>Pseudomonadota</taxon>
        <taxon>Alphaproteobacteria</taxon>
        <taxon>Hyphomicrobiales</taxon>
        <taxon>Chelatococcaceae</taxon>
        <taxon>Chelatococcus</taxon>
    </lineage>
</organism>
<keyword evidence="9 13" id="KW-0547">Nucleotide-binding</keyword>
<keyword evidence="10 13" id="KW-0418">Kinase</keyword>
<evidence type="ECO:0000256" key="8">
    <source>
        <dbReference type="ARBA" id="ARBA00022679"/>
    </source>
</evidence>
<feature type="binding site" evidence="13 15">
    <location>
        <position position="211"/>
    </location>
    <ligand>
        <name>ATP</name>
        <dbReference type="ChEBI" id="CHEBI:30616"/>
    </ligand>
</feature>
<dbReference type="FunFam" id="3.40.50.1260:FF:000006">
    <property type="entry name" value="Phosphoglycerate kinase"/>
    <property type="match status" value="1"/>
</dbReference>
<feature type="binding site" evidence="13">
    <location>
        <position position="46"/>
    </location>
    <ligand>
        <name>substrate</name>
    </ligand>
</feature>
<dbReference type="GO" id="GO:0005524">
    <property type="term" value="F:ATP binding"/>
    <property type="evidence" value="ECO:0007669"/>
    <property type="project" value="UniProtKB-KW"/>
</dbReference>
<dbReference type="GO" id="GO:0043531">
    <property type="term" value="F:ADP binding"/>
    <property type="evidence" value="ECO:0007669"/>
    <property type="project" value="TreeGrafter"/>
</dbReference>
<comment type="caution">
    <text evidence="13">Lacks conserved residue(s) required for the propagation of feature annotation.</text>
</comment>
<comment type="catalytic activity">
    <reaction evidence="1 13 16">
        <text>(2R)-3-phosphoglycerate + ATP = (2R)-3-phospho-glyceroyl phosphate + ADP</text>
        <dbReference type="Rhea" id="RHEA:14801"/>
        <dbReference type="ChEBI" id="CHEBI:30616"/>
        <dbReference type="ChEBI" id="CHEBI:57604"/>
        <dbReference type="ChEBI" id="CHEBI:58272"/>
        <dbReference type="ChEBI" id="CHEBI:456216"/>
        <dbReference type="EC" id="2.7.2.3"/>
    </reaction>
</comment>
<comment type="subcellular location">
    <subcellularLocation>
        <location evidence="13">Cytoplasm</location>
    </subcellularLocation>
</comment>
<feature type="binding site" evidence="13 14">
    <location>
        <begin position="69"/>
        <end position="72"/>
    </location>
    <ligand>
        <name>substrate</name>
    </ligand>
</feature>
<evidence type="ECO:0000256" key="3">
    <source>
        <dbReference type="ARBA" id="ARBA00008982"/>
    </source>
</evidence>
<dbReference type="InterPro" id="IPR036043">
    <property type="entry name" value="Phosphoglycerate_kinase_sf"/>
</dbReference>
<evidence type="ECO:0000256" key="10">
    <source>
        <dbReference type="ARBA" id="ARBA00022777"/>
    </source>
</evidence>
<sequence>MSHGTSSPGTRSFRTLDEAQVKGRRVLLRVDLNVPMENGRVSDATRIERVVPTIREIADNGGRVVLLAHFGRPKGKPEPKDSLRPVAAAVAEHIGRPVAFAEDCIGEAATEAVDALKDGDIVLLENTRFHAGEEKNDTDFVKALAANGDLYVNDAFSAAHRAHASTEGLAHVLPAYAGRTMQAELEALAKALEAPKRPVVAIVGGAKVSSKIDLLENLVTKVDALVIGGGMANTFLHAQGLAVGKSLAEKDLATTALKIMEKASAHNCAIILPVDAVVAWHFEANAPSQAYGLDAIPEDGMILDIGPQSIERVRAAIDDAATLVWNGPLGAFELTPFDAGTVAAARYAAERTAGGKLVSVAGGGDTVAALNHAGVAEAFSYVSTAGGAFLEWMEGKALPGVEALRAG</sequence>
<feature type="binding site" evidence="13">
    <location>
        <position position="161"/>
    </location>
    <ligand>
        <name>substrate</name>
    </ligand>
</feature>
<evidence type="ECO:0000256" key="2">
    <source>
        <dbReference type="ARBA" id="ARBA00004838"/>
    </source>
</evidence>
<evidence type="ECO:0000256" key="9">
    <source>
        <dbReference type="ARBA" id="ARBA00022741"/>
    </source>
</evidence>
<keyword evidence="18" id="KW-1185">Reference proteome</keyword>
<dbReference type="GO" id="GO:0005829">
    <property type="term" value="C:cytosol"/>
    <property type="evidence" value="ECO:0007669"/>
    <property type="project" value="TreeGrafter"/>
</dbReference>
<evidence type="ECO:0000256" key="12">
    <source>
        <dbReference type="ARBA" id="ARBA00023152"/>
    </source>
</evidence>
<dbReference type="AlphaFoldDB" id="A0AAC9NZA7"/>
<dbReference type="EMBL" id="CP018095">
    <property type="protein sequence ID" value="APF38272.1"/>
    <property type="molecule type" value="Genomic_DNA"/>
</dbReference>
<name>A0AAC9NZA7_9HYPH</name>
<gene>
    <name evidence="13" type="primary">pgk</name>
    <name evidence="17" type="ORF">BOQ54_13845</name>
</gene>
<evidence type="ECO:0000256" key="14">
    <source>
        <dbReference type="PIRSR" id="PIRSR000724-1"/>
    </source>
</evidence>
<dbReference type="FunFam" id="3.40.50.1260:FF:000031">
    <property type="entry name" value="Phosphoglycerate kinase 1"/>
    <property type="match status" value="1"/>
</dbReference>
<dbReference type="Pfam" id="PF00162">
    <property type="entry name" value="PGK"/>
    <property type="match status" value="1"/>
</dbReference>
<dbReference type="EC" id="2.7.2.3" evidence="5 13"/>
<dbReference type="SUPFAM" id="SSF53748">
    <property type="entry name" value="Phosphoglycerate kinase"/>
    <property type="match status" value="1"/>
</dbReference>
<evidence type="ECO:0000256" key="4">
    <source>
        <dbReference type="ARBA" id="ARBA00011245"/>
    </source>
</evidence>